<dbReference type="GO" id="GO:0000298">
    <property type="term" value="F:endopolyphosphatase activity"/>
    <property type="evidence" value="ECO:0007669"/>
    <property type="project" value="TreeGrafter"/>
</dbReference>
<protein>
    <recommendedName>
        <fullName evidence="4">Sphingomyelin phosphodiesterase C-terminal domain-containing protein</fullName>
    </recommendedName>
</protein>
<comment type="caution">
    <text evidence="5">The sequence shown here is derived from an EMBL/GenBank/DDBJ whole genome shotgun (WGS) entry which is preliminary data.</text>
</comment>
<dbReference type="Proteomes" id="UP000650833">
    <property type="component" value="Unassembled WGS sequence"/>
</dbReference>
<sequence>MLLKSALTLTFAAASLVSAAVIIPNAHKQNGGRKSGKFVHVTDFHLDPHYIEGASVSSFCHRKDGDNSKGVAGKFGSLGSKCDTPRALVDATFGFLKQQASDADFVIYTGDSVRHDRDHLKMRTAEEVKSTQSIMVQYFTETFSKVIPVLGNNDVNTHNNIMAYDDQYPEFVSTWAPFNLNLGQDFIKGGYYVQDLAPNLRTINTNTMAFSKKNKLLYADCDVPGPGRSQLDWLKKSLDDTRTQKLKAYILAHVPPNSKKDKHFYKPKCYDEYYSILGSYSDVILAHFSGHFNYDQLTAVLQNKQDGTYTRVAALGEEEVPMTAAELDTYKLVDVLFNAPSVIPEQNPAVRIYTYDTEGTKYPFGTILDWDQYYANLEEANLSGTLTYKLEYTASKLYNVDHFDANGLQSVFEAISLDNTVRKQYNVFRAVNVEKTAEI</sequence>
<dbReference type="GO" id="GO:0004309">
    <property type="term" value="F:exopolyphosphatase activity"/>
    <property type="evidence" value="ECO:0007669"/>
    <property type="project" value="TreeGrafter"/>
</dbReference>
<dbReference type="GO" id="GO:0008081">
    <property type="term" value="F:phosphoric diester hydrolase activity"/>
    <property type="evidence" value="ECO:0007669"/>
    <property type="project" value="TreeGrafter"/>
</dbReference>
<dbReference type="PANTHER" id="PTHR10340:SF55">
    <property type="entry name" value="ENDOPOLYPHOSPHATASE"/>
    <property type="match status" value="1"/>
</dbReference>
<dbReference type="OrthoDB" id="348678at2759"/>
<dbReference type="AlphaFoldDB" id="A0A8H7UPB8"/>
<feature type="chain" id="PRO_5034293234" description="Sphingomyelin phosphodiesterase C-terminal domain-containing protein" evidence="3">
    <location>
        <begin position="20"/>
        <end position="439"/>
    </location>
</feature>
<accession>A0A8H7UPB8</accession>
<organism evidence="5 6">
    <name type="scientific">Mucor plumbeus</name>
    <dbReference type="NCBI Taxonomy" id="97098"/>
    <lineage>
        <taxon>Eukaryota</taxon>
        <taxon>Fungi</taxon>
        <taxon>Fungi incertae sedis</taxon>
        <taxon>Mucoromycota</taxon>
        <taxon>Mucoromycotina</taxon>
        <taxon>Mucoromycetes</taxon>
        <taxon>Mucorales</taxon>
        <taxon>Mucorineae</taxon>
        <taxon>Mucoraceae</taxon>
        <taxon>Mucor</taxon>
    </lineage>
</organism>
<proteinExistence type="predicted"/>
<evidence type="ECO:0000256" key="3">
    <source>
        <dbReference type="SAM" id="SignalP"/>
    </source>
</evidence>
<evidence type="ECO:0000259" key="4">
    <source>
        <dbReference type="Pfam" id="PF19272"/>
    </source>
</evidence>
<keyword evidence="3" id="KW-0732">Signal</keyword>
<keyword evidence="6" id="KW-1185">Reference proteome</keyword>
<gene>
    <name evidence="5" type="ORF">INT46_001316</name>
</gene>
<reference evidence="5" key="1">
    <citation type="submission" date="2020-12" db="EMBL/GenBank/DDBJ databases">
        <title>Metabolic potential, ecology and presence of endohyphal bacteria is reflected in genomic diversity of Mucoromycotina.</title>
        <authorList>
            <person name="Muszewska A."/>
            <person name="Okrasinska A."/>
            <person name="Steczkiewicz K."/>
            <person name="Drgas O."/>
            <person name="Orlowska M."/>
            <person name="Perlinska-Lenart U."/>
            <person name="Aleksandrzak-Piekarczyk T."/>
            <person name="Szatraj K."/>
            <person name="Zielenkiewicz U."/>
            <person name="Pilsyk S."/>
            <person name="Malc E."/>
            <person name="Mieczkowski P."/>
            <person name="Kruszewska J.S."/>
            <person name="Biernat P."/>
            <person name="Pawlowska J."/>
        </authorList>
    </citation>
    <scope>NUCLEOTIDE SEQUENCE</scope>
    <source>
        <strain evidence="5">CBS 226.32</strain>
    </source>
</reference>
<dbReference type="EMBL" id="JAEPRC010000942">
    <property type="protein sequence ID" value="KAG2190565.1"/>
    <property type="molecule type" value="Genomic_DNA"/>
</dbReference>
<dbReference type="InterPro" id="IPR029052">
    <property type="entry name" value="Metallo-depent_PP-like"/>
</dbReference>
<evidence type="ECO:0000313" key="5">
    <source>
        <dbReference type="EMBL" id="KAG2190565.1"/>
    </source>
</evidence>
<keyword evidence="1" id="KW-0378">Hydrolase</keyword>
<keyword evidence="2" id="KW-0325">Glycoprotein</keyword>
<dbReference type="InterPro" id="IPR045473">
    <property type="entry name" value="ASM_C"/>
</dbReference>
<evidence type="ECO:0000256" key="1">
    <source>
        <dbReference type="ARBA" id="ARBA00022801"/>
    </source>
</evidence>
<dbReference type="PANTHER" id="PTHR10340">
    <property type="entry name" value="SPHINGOMYELIN PHOSPHODIESTERASE"/>
    <property type="match status" value="1"/>
</dbReference>
<dbReference type="Pfam" id="PF19272">
    <property type="entry name" value="ASMase_C"/>
    <property type="match status" value="1"/>
</dbReference>
<feature type="domain" description="Sphingomyelin phosphodiesterase C-terminal" evidence="4">
    <location>
        <begin position="346"/>
        <end position="419"/>
    </location>
</feature>
<dbReference type="GO" id="GO:0005615">
    <property type="term" value="C:extracellular space"/>
    <property type="evidence" value="ECO:0007669"/>
    <property type="project" value="TreeGrafter"/>
</dbReference>
<evidence type="ECO:0000256" key="2">
    <source>
        <dbReference type="ARBA" id="ARBA00023180"/>
    </source>
</evidence>
<dbReference type="GO" id="GO:0000324">
    <property type="term" value="C:fungal-type vacuole"/>
    <property type="evidence" value="ECO:0007669"/>
    <property type="project" value="TreeGrafter"/>
</dbReference>
<dbReference type="Gene3D" id="3.60.21.10">
    <property type="match status" value="1"/>
</dbReference>
<dbReference type="GO" id="GO:0006798">
    <property type="term" value="P:polyphosphate catabolic process"/>
    <property type="evidence" value="ECO:0007669"/>
    <property type="project" value="TreeGrafter"/>
</dbReference>
<feature type="signal peptide" evidence="3">
    <location>
        <begin position="1"/>
        <end position="19"/>
    </location>
</feature>
<name>A0A8H7UPB8_9FUNG</name>
<dbReference type="SUPFAM" id="SSF56300">
    <property type="entry name" value="Metallo-dependent phosphatases"/>
    <property type="match status" value="1"/>
</dbReference>
<evidence type="ECO:0000313" key="6">
    <source>
        <dbReference type="Proteomes" id="UP000650833"/>
    </source>
</evidence>